<dbReference type="CDD" id="cd06170">
    <property type="entry name" value="LuxR_C_like"/>
    <property type="match status" value="1"/>
</dbReference>
<dbReference type="GO" id="GO:0005737">
    <property type="term" value="C:cytoplasm"/>
    <property type="evidence" value="ECO:0007669"/>
    <property type="project" value="TreeGrafter"/>
</dbReference>
<dbReference type="Pfam" id="PF00196">
    <property type="entry name" value="GerE"/>
    <property type="match status" value="1"/>
</dbReference>
<dbReference type="GO" id="GO:0006355">
    <property type="term" value="P:regulation of DNA-templated transcription"/>
    <property type="evidence" value="ECO:0007669"/>
    <property type="project" value="InterPro"/>
</dbReference>
<dbReference type="SMART" id="SM00421">
    <property type="entry name" value="HTH_LUXR"/>
    <property type="match status" value="1"/>
</dbReference>
<gene>
    <name evidence="4" type="ORF">FB388_6518</name>
</gene>
<proteinExistence type="predicted"/>
<name>A0A543FMR9_9PSEU</name>
<dbReference type="PRINTS" id="PR00038">
    <property type="entry name" value="HTHLUXR"/>
</dbReference>
<dbReference type="PANTHER" id="PTHR16305:SF35">
    <property type="entry name" value="TRANSCRIPTIONAL ACTIVATOR DOMAIN"/>
    <property type="match status" value="1"/>
</dbReference>
<keyword evidence="1" id="KW-0547">Nucleotide-binding</keyword>
<accession>A0A543FMR9</accession>
<dbReference type="SUPFAM" id="SSF46894">
    <property type="entry name" value="C-terminal effector domain of the bipartite response regulators"/>
    <property type="match status" value="1"/>
</dbReference>
<organism evidence="4 5">
    <name type="scientific">Pseudonocardia cypriaca</name>
    <dbReference type="NCBI Taxonomy" id="882449"/>
    <lineage>
        <taxon>Bacteria</taxon>
        <taxon>Bacillati</taxon>
        <taxon>Actinomycetota</taxon>
        <taxon>Actinomycetes</taxon>
        <taxon>Pseudonocardiales</taxon>
        <taxon>Pseudonocardiaceae</taxon>
        <taxon>Pseudonocardia</taxon>
    </lineage>
</organism>
<dbReference type="GO" id="GO:0004016">
    <property type="term" value="F:adenylate cyclase activity"/>
    <property type="evidence" value="ECO:0007669"/>
    <property type="project" value="TreeGrafter"/>
</dbReference>
<evidence type="ECO:0000256" key="1">
    <source>
        <dbReference type="ARBA" id="ARBA00022741"/>
    </source>
</evidence>
<evidence type="ECO:0000256" key="2">
    <source>
        <dbReference type="ARBA" id="ARBA00022840"/>
    </source>
</evidence>
<dbReference type="InterPro" id="IPR027417">
    <property type="entry name" value="P-loop_NTPase"/>
</dbReference>
<reference evidence="4 5" key="1">
    <citation type="submission" date="2019-06" db="EMBL/GenBank/DDBJ databases">
        <title>Sequencing the genomes of 1000 actinobacteria strains.</title>
        <authorList>
            <person name="Klenk H.-P."/>
        </authorList>
    </citation>
    <scope>NUCLEOTIDE SEQUENCE [LARGE SCALE GENOMIC DNA]</scope>
    <source>
        <strain evidence="4 5">DSM 45511</strain>
    </source>
</reference>
<evidence type="ECO:0000259" key="3">
    <source>
        <dbReference type="PROSITE" id="PS50043"/>
    </source>
</evidence>
<keyword evidence="5" id="KW-1185">Reference proteome</keyword>
<keyword evidence="2" id="KW-0067">ATP-binding</keyword>
<evidence type="ECO:0000313" key="5">
    <source>
        <dbReference type="Proteomes" id="UP000319818"/>
    </source>
</evidence>
<dbReference type="GO" id="GO:0005524">
    <property type="term" value="F:ATP binding"/>
    <property type="evidence" value="ECO:0007669"/>
    <property type="project" value="UniProtKB-KW"/>
</dbReference>
<dbReference type="RefSeq" id="WP_246122650.1">
    <property type="nucleotide sequence ID" value="NZ_VFPH01000003.1"/>
</dbReference>
<dbReference type="Proteomes" id="UP000319818">
    <property type="component" value="Unassembled WGS sequence"/>
</dbReference>
<dbReference type="GO" id="GO:0003677">
    <property type="term" value="F:DNA binding"/>
    <property type="evidence" value="ECO:0007669"/>
    <property type="project" value="InterPro"/>
</dbReference>
<comment type="caution">
    <text evidence="4">The sequence shown here is derived from an EMBL/GenBank/DDBJ whole genome shotgun (WGS) entry which is preliminary data.</text>
</comment>
<dbReference type="InterPro" id="IPR016032">
    <property type="entry name" value="Sig_transdc_resp-reg_C-effctor"/>
</dbReference>
<dbReference type="PROSITE" id="PS50043">
    <property type="entry name" value="HTH_LUXR_2"/>
    <property type="match status" value="1"/>
</dbReference>
<evidence type="ECO:0000313" key="4">
    <source>
        <dbReference type="EMBL" id="TQM35092.1"/>
    </source>
</evidence>
<dbReference type="InterPro" id="IPR041664">
    <property type="entry name" value="AAA_16"/>
</dbReference>
<dbReference type="PANTHER" id="PTHR16305">
    <property type="entry name" value="TESTICULAR SOLUBLE ADENYLYL CYCLASE"/>
    <property type="match status" value="1"/>
</dbReference>
<dbReference type="InterPro" id="IPR000792">
    <property type="entry name" value="Tscrpt_reg_LuxR_C"/>
</dbReference>
<feature type="domain" description="HTH luxR-type" evidence="3">
    <location>
        <begin position="857"/>
        <end position="921"/>
    </location>
</feature>
<dbReference type="AlphaFoldDB" id="A0A543FMR9"/>
<dbReference type="Gene3D" id="1.10.10.10">
    <property type="entry name" value="Winged helix-like DNA-binding domain superfamily/Winged helix DNA-binding domain"/>
    <property type="match status" value="1"/>
</dbReference>
<sequence length="921" mass="96532">MITLPEAPPLRGRDAELEVVDRLLAAARRGSSAALVVRGEAGIGKSALLLHAARRATGMQVLLQVGVETEVELPYATLHALFADACEALDRLPEVQAGALRVALGLAAGPPPDRFLVGLAVLSLLAELAAERPLLCVVDDAHWVDRASAQALLFAARRLGSESVVLLFAARTGLAPDFPAPGVESLDLPRLDDASAREVLDAEVGDLPRPVRDQLLREAAGNPLALHELPAAHRMGRAPVYPLAPPDAGRGGVPPTNSPVEREFAARIAALPAAARTALLVAAADGTCNARVVLAAAERLGAGPADLEVLERERLLLFFDGCMGFHHPLIRTAVYGAATMAAKRAAHQALAEVLHESDEEDRRNWHLAASSLGPDEAVAGALEQSGLRARDRGSHETVAAAFERAAALTPYGPDRARRMVAAAEAAAEAGHHEWAAELAGRSEPLTEDPQLRARLALVRARLADEEGDVAETHRLLLAAAGSAAPAAPDLAGEMLLWAVEAGWSARDRGMVEQVATAASGLGAPGADHIRAYAALAAAQLPDDPDAPLPPASAAFARMADCRGEGEPRATASLAAWYMVAGDDTTALAVAAAAEREARATGALGALPRVLAVLATGRWHLGHWRDAAAAATDGLRIARDVGQLQVVDQLAGVLAHLAAASGDEVRFAAALGELDGQRPTGRSAGIIGSARGLLDLGLGRFDAAADRLAEAAASRGWWRGLPDLVEAAARAGRTAEARRAADRYARWAEHTGQEWPRAIAARCGALVASDDGAAELFAKAAAMHRTDGTHPFERARTDLLHGEWLRRARRRSEARGPLRAAADAFDELGAGPWAERARAELRATGETRSTSTMATGPAPDQLAELTPQELQVVRLAAAGLSNRDIAAQLFLSPRTVGYHLYKAFPKLGVASRAQLVRLDLPA</sequence>
<dbReference type="Pfam" id="PF13191">
    <property type="entry name" value="AAA_16"/>
    <property type="match status" value="1"/>
</dbReference>
<dbReference type="EMBL" id="VFPH01000003">
    <property type="protein sequence ID" value="TQM35092.1"/>
    <property type="molecule type" value="Genomic_DNA"/>
</dbReference>
<dbReference type="InterPro" id="IPR036388">
    <property type="entry name" value="WH-like_DNA-bd_sf"/>
</dbReference>
<dbReference type="SUPFAM" id="SSF52540">
    <property type="entry name" value="P-loop containing nucleoside triphosphate hydrolases"/>
    <property type="match status" value="1"/>
</dbReference>
<protein>
    <submittedName>
        <fullName evidence="4">Regulatory LuxR family protein</fullName>
    </submittedName>
</protein>